<name>A0ABN5V8Y5_9ACTN</name>
<gene>
    <name evidence="5" type="ORF">SGFS_009980</name>
</gene>
<keyword evidence="6" id="KW-1185">Reference proteome</keyword>
<evidence type="ECO:0000256" key="4">
    <source>
        <dbReference type="ARBA" id="ARBA00023033"/>
    </source>
</evidence>
<dbReference type="InterPro" id="IPR051260">
    <property type="entry name" value="Diverse_substr_monoxygenases"/>
</dbReference>
<dbReference type="PANTHER" id="PTHR30011:SF16">
    <property type="entry name" value="C2H2 FINGER DOMAIN TRANSCRIPTION FACTOR (EUROFUNG)-RELATED"/>
    <property type="match status" value="1"/>
</dbReference>
<dbReference type="Gene3D" id="3.20.20.30">
    <property type="entry name" value="Luciferase-like domain"/>
    <property type="match status" value="1"/>
</dbReference>
<proteinExistence type="predicted"/>
<keyword evidence="1" id="KW-0285">Flavoprotein</keyword>
<organism evidence="5 6">
    <name type="scientific">Streptomyces graminofaciens</name>
    <dbReference type="NCBI Taxonomy" id="68212"/>
    <lineage>
        <taxon>Bacteria</taxon>
        <taxon>Bacillati</taxon>
        <taxon>Actinomycetota</taxon>
        <taxon>Actinomycetes</taxon>
        <taxon>Kitasatosporales</taxon>
        <taxon>Streptomycetaceae</taxon>
        <taxon>Streptomyces</taxon>
    </lineage>
</organism>
<keyword evidence="3" id="KW-0560">Oxidoreductase</keyword>
<dbReference type="Proteomes" id="UP001321542">
    <property type="component" value="Chromosome"/>
</dbReference>
<keyword evidence="4 5" id="KW-0503">Monooxygenase</keyword>
<evidence type="ECO:0000313" key="5">
    <source>
        <dbReference type="EMBL" id="BBC29704.1"/>
    </source>
</evidence>
<reference evidence="5 6" key="2">
    <citation type="journal article" date="2023" name="ChemBioChem">
        <title>Acyltransferase Domain Exchange between Two Independent Type I Polyketide Synthases in the Same Producer Strain of Macrolide Antibiotics.</title>
        <authorList>
            <person name="Kudo F."/>
            <person name="Kishikawa K."/>
            <person name="Tsuboi K."/>
            <person name="Kido T."/>
            <person name="Usui T."/>
            <person name="Hashimoto J."/>
            <person name="Shin-Ya K."/>
            <person name="Miyanaga A."/>
            <person name="Eguchi T."/>
        </authorList>
    </citation>
    <scope>NUCLEOTIDE SEQUENCE [LARGE SCALE GENOMIC DNA]</scope>
    <source>
        <strain evidence="5 6">A-8890</strain>
    </source>
</reference>
<dbReference type="PANTHER" id="PTHR30011">
    <property type="entry name" value="ALKANESULFONATE MONOOXYGENASE-RELATED"/>
    <property type="match status" value="1"/>
</dbReference>
<sequence length="118" mass="13072">MPSPHDPRSARALEVAREGWTLRDVLAHGVIDYHPVVAGTAADVADHMQQWFEAGACDGFSIAIDSYHDGFDAFVDKVVPILQERGLFHDDYEGPTLREKLGAHEQYGLDPRLTKAQS</sequence>
<evidence type="ECO:0000256" key="2">
    <source>
        <dbReference type="ARBA" id="ARBA00022643"/>
    </source>
</evidence>
<dbReference type="SUPFAM" id="SSF51679">
    <property type="entry name" value="Bacterial luciferase-like"/>
    <property type="match status" value="1"/>
</dbReference>
<keyword evidence="2" id="KW-0288">FMN</keyword>
<dbReference type="EMBL" id="AP018448">
    <property type="protein sequence ID" value="BBC29704.1"/>
    <property type="molecule type" value="Genomic_DNA"/>
</dbReference>
<dbReference type="InterPro" id="IPR036661">
    <property type="entry name" value="Luciferase-like_sf"/>
</dbReference>
<evidence type="ECO:0000313" key="6">
    <source>
        <dbReference type="Proteomes" id="UP001321542"/>
    </source>
</evidence>
<evidence type="ECO:0000256" key="1">
    <source>
        <dbReference type="ARBA" id="ARBA00022630"/>
    </source>
</evidence>
<keyword evidence="5" id="KW-0614">Plasmid</keyword>
<evidence type="ECO:0000256" key="3">
    <source>
        <dbReference type="ARBA" id="ARBA00023002"/>
    </source>
</evidence>
<reference evidence="5 6" key="1">
    <citation type="journal article" date="2010" name="ChemBioChem">
        <title>Cloning and characterization of the biosynthetic gene cluster of 16-membered macrolide antibiotic FD-891: involvement of a dual functional cytochrome P450 monooxygenase catalyzing epoxidation and hydroxylation.</title>
        <authorList>
            <person name="Kudo F."/>
            <person name="Motegi A."/>
            <person name="Mizoue K."/>
            <person name="Eguchi T."/>
        </authorList>
    </citation>
    <scope>NUCLEOTIDE SEQUENCE [LARGE SCALE GENOMIC DNA]</scope>
    <source>
        <strain evidence="5 6">A-8890</strain>
    </source>
</reference>
<protein>
    <submittedName>
        <fullName evidence="5">Nitrilotriacetate monooxygenase</fullName>
    </submittedName>
</protein>
<accession>A0ABN5V8Y5</accession>
<dbReference type="GO" id="GO:0004497">
    <property type="term" value="F:monooxygenase activity"/>
    <property type="evidence" value="ECO:0007669"/>
    <property type="project" value="UniProtKB-KW"/>
</dbReference>
<dbReference type="RefSeq" id="WP_286247860.1">
    <property type="nucleotide sequence ID" value="NZ_AP018448.1"/>
</dbReference>